<dbReference type="SUPFAM" id="SSF49899">
    <property type="entry name" value="Concanavalin A-like lectins/glucanases"/>
    <property type="match status" value="1"/>
</dbReference>
<proteinExistence type="predicted"/>
<dbReference type="Proteomes" id="UP001595818">
    <property type="component" value="Unassembled WGS sequence"/>
</dbReference>
<evidence type="ECO:0000259" key="1">
    <source>
        <dbReference type="PROSITE" id="PS50093"/>
    </source>
</evidence>
<dbReference type="PROSITE" id="PS50093">
    <property type="entry name" value="PKD"/>
    <property type="match status" value="1"/>
</dbReference>
<dbReference type="EMBL" id="JBHSJJ010000018">
    <property type="protein sequence ID" value="MFC4874519.1"/>
    <property type="molecule type" value="Genomic_DNA"/>
</dbReference>
<dbReference type="SUPFAM" id="SSF49299">
    <property type="entry name" value="PKD domain"/>
    <property type="match status" value="1"/>
</dbReference>
<dbReference type="SMART" id="SM00089">
    <property type="entry name" value="PKD"/>
    <property type="match status" value="1"/>
</dbReference>
<dbReference type="InterPro" id="IPR022409">
    <property type="entry name" value="PKD/Chitinase_dom"/>
</dbReference>
<dbReference type="InterPro" id="IPR035986">
    <property type="entry name" value="PKD_dom_sf"/>
</dbReference>
<protein>
    <submittedName>
        <fullName evidence="2">PKD domain-containing protein</fullName>
    </submittedName>
</protein>
<accession>A0ABV9T7E4</accession>
<feature type="domain" description="PKD" evidence="1">
    <location>
        <begin position="612"/>
        <end position="673"/>
    </location>
</feature>
<dbReference type="InterPro" id="IPR013320">
    <property type="entry name" value="ConA-like_dom_sf"/>
</dbReference>
<dbReference type="CDD" id="cd00146">
    <property type="entry name" value="PKD"/>
    <property type="match status" value="1"/>
</dbReference>
<dbReference type="Gene3D" id="2.60.40.10">
    <property type="entry name" value="Immunoglobulins"/>
    <property type="match status" value="1"/>
</dbReference>
<name>A0ABV9T7E4_9BACT</name>
<gene>
    <name evidence="2" type="ORF">ACFPFU_22640</name>
</gene>
<dbReference type="RefSeq" id="WP_377068442.1">
    <property type="nucleotide sequence ID" value="NZ_JBHSJJ010000018.1"/>
</dbReference>
<dbReference type="Gene3D" id="2.60.120.200">
    <property type="match status" value="1"/>
</dbReference>
<dbReference type="Pfam" id="PF18911">
    <property type="entry name" value="PKD_4"/>
    <property type="match status" value="1"/>
</dbReference>
<dbReference type="InterPro" id="IPR000601">
    <property type="entry name" value="PKD_dom"/>
</dbReference>
<evidence type="ECO:0000313" key="3">
    <source>
        <dbReference type="Proteomes" id="UP001595818"/>
    </source>
</evidence>
<dbReference type="InterPro" id="IPR013783">
    <property type="entry name" value="Ig-like_fold"/>
</dbReference>
<evidence type="ECO:0000313" key="2">
    <source>
        <dbReference type="EMBL" id="MFC4874519.1"/>
    </source>
</evidence>
<dbReference type="Pfam" id="PF13585">
    <property type="entry name" value="CHU_C"/>
    <property type="match status" value="1"/>
</dbReference>
<reference evidence="3" key="1">
    <citation type="journal article" date="2019" name="Int. J. Syst. Evol. Microbiol.">
        <title>The Global Catalogue of Microorganisms (GCM) 10K type strain sequencing project: providing services to taxonomists for standard genome sequencing and annotation.</title>
        <authorList>
            <consortium name="The Broad Institute Genomics Platform"/>
            <consortium name="The Broad Institute Genome Sequencing Center for Infectious Disease"/>
            <person name="Wu L."/>
            <person name="Ma J."/>
        </authorList>
    </citation>
    <scope>NUCLEOTIDE SEQUENCE [LARGE SCALE GENOMIC DNA]</scope>
    <source>
        <strain evidence="3">CGMCC 4.7466</strain>
    </source>
</reference>
<keyword evidence="3" id="KW-1185">Reference proteome</keyword>
<sequence>MFFLLLIGIAERTFGQFGFPYCETFQEGIQRQETVLGGTAALTDGVLRLTEALEDQNGYVYIDIPFPSGFGIKVSFEYFSYGGTGADGLTVFLFDAQVPFFSPGGFGGSLGYAPREGLAGLTGAYIGIGLDSFGNFGNGVEGKNGGFPGASDQLHPNSVAVRGPGQGFTGYEFITGVKTNEAGGNGLPVDQRFVISSGGQGSSRITDPNLPGYRKVFIDLEPDGDQGFLLSMDMMVTVRANSPETVRIFDKVPYAYPAPEELKIGFAASTGGDTNFHEIRNLIVEVSDEESLLKPEGVDIEGLVACEGQDNIFEIPTESISLPNENSRINCIRFFETYEEAGDESGEICEKSNCGEKGSILSLPEGFFSVIDKEGGFMFTPNVGFQGEEVSTYYTLTDNFGKTSEPKLLKVTIREAPVTLTLFADGVPLEEIFLCPGADIVLEAYSEEGFEFYEWYKDEVLMTDTDDGKTVAREAGEYFVKALNENGCPVYSNTVAVGFPDFPQLVIEGPVTVCNPGLFPDIRDFIEEYNEEQFDYGIETPEGDFLVNEEMDIQSGGLYHIRVKPMVLDCWSNAVPFEVSVPETELEASVDYHLNGTGMKEQSDEGILTDDEVYFVDTSSGDIVSWEWDFGDGETSNLKSPVHVYGQKGDFRVFLTVKNREGCVSTSSMAIAIKRSYRIMFPNGFTPSREEDRYFRPKVKGIVKMELMVFSAWGELLFKSEDLEMEGWDGTLNGKDLPPGRYVYRADFESRDGEYITRSGKVLLIR</sequence>
<organism evidence="2 3">
    <name type="scientific">Negadavirga shengliensis</name>
    <dbReference type="NCBI Taxonomy" id="1389218"/>
    <lineage>
        <taxon>Bacteria</taxon>
        <taxon>Pseudomonadati</taxon>
        <taxon>Bacteroidota</taxon>
        <taxon>Cytophagia</taxon>
        <taxon>Cytophagales</taxon>
        <taxon>Cyclobacteriaceae</taxon>
        <taxon>Negadavirga</taxon>
    </lineage>
</organism>
<comment type="caution">
    <text evidence="2">The sequence shown here is derived from an EMBL/GenBank/DDBJ whole genome shotgun (WGS) entry which is preliminary data.</text>
</comment>